<feature type="transmembrane region" description="Helical" evidence="8">
    <location>
        <begin position="80"/>
        <end position="98"/>
    </location>
</feature>
<feature type="transmembrane region" description="Helical" evidence="8">
    <location>
        <begin position="44"/>
        <end position="68"/>
    </location>
</feature>
<dbReference type="RefSeq" id="WP_169281517.1">
    <property type="nucleotide sequence ID" value="NZ_CP051680.1"/>
</dbReference>
<evidence type="ECO:0000256" key="6">
    <source>
        <dbReference type="ARBA" id="ARBA00023136"/>
    </source>
</evidence>
<organism evidence="10 11">
    <name type="scientific">Cohnella herbarum</name>
    <dbReference type="NCBI Taxonomy" id="2728023"/>
    <lineage>
        <taxon>Bacteria</taxon>
        <taxon>Bacillati</taxon>
        <taxon>Bacillota</taxon>
        <taxon>Bacilli</taxon>
        <taxon>Bacillales</taxon>
        <taxon>Paenibacillaceae</taxon>
        <taxon>Cohnella</taxon>
    </lineage>
</organism>
<evidence type="ECO:0000256" key="4">
    <source>
        <dbReference type="ARBA" id="ARBA00022692"/>
    </source>
</evidence>
<feature type="transmembrane region" description="Helical" evidence="8">
    <location>
        <begin position="12"/>
        <end position="32"/>
    </location>
</feature>
<accession>A0A7Z2ZNP4</accession>
<evidence type="ECO:0000313" key="10">
    <source>
        <dbReference type="EMBL" id="QJD85252.1"/>
    </source>
</evidence>
<feature type="transmembrane region" description="Helical" evidence="8">
    <location>
        <begin position="110"/>
        <end position="129"/>
    </location>
</feature>
<comment type="similarity">
    <text evidence="2">Belongs to the bacterial sugar transferase family.</text>
</comment>
<keyword evidence="4 8" id="KW-0812">Transmembrane</keyword>
<name>A0A7Z2ZNP4_9BACL</name>
<feature type="domain" description="Bacterial sugar transferase" evidence="9">
    <location>
        <begin position="250"/>
        <end position="431"/>
    </location>
</feature>
<reference evidence="10 11" key="1">
    <citation type="submission" date="2020-04" db="EMBL/GenBank/DDBJ databases">
        <title>Genome sequencing of novel species.</title>
        <authorList>
            <person name="Heo J."/>
            <person name="Kim S.-J."/>
            <person name="Kim J.-S."/>
            <person name="Hong S.-B."/>
            <person name="Kwon S.-W."/>
        </authorList>
    </citation>
    <scope>NUCLEOTIDE SEQUENCE [LARGE SCALE GENOMIC DNA]</scope>
    <source>
        <strain evidence="10 11">MFER-1</strain>
    </source>
</reference>
<evidence type="ECO:0000259" key="9">
    <source>
        <dbReference type="Pfam" id="PF02397"/>
    </source>
</evidence>
<evidence type="ECO:0000313" key="11">
    <source>
        <dbReference type="Proteomes" id="UP000502248"/>
    </source>
</evidence>
<dbReference type="Proteomes" id="UP000502248">
    <property type="component" value="Chromosome"/>
</dbReference>
<comment type="subcellular location">
    <subcellularLocation>
        <location evidence="1">Membrane</location>
        <topology evidence="1">Multi-pass membrane protein</topology>
    </subcellularLocation>
</comment>
<feature type="transmembrane region" description="Helical" evidence="8">
    <location>
        <begin position="255"/>
        <end position="276"/>
    </location>
</feature>
<proteinExistence type="inferred from homology"/>
<evidence type="ECO:0000256" key="3">
    <source>
        <dbReference type="ARBA" id="ARBA00022679"/>
    </source>
</evidence>
<keyword evidence="6 8" id="KW-0472">Membrane</keyword>
<evidence type="ECO:0000256" key="5">
    <source>
        <dbReference type="ARBA" id="ARBA00022989"/>
    </source>
</evidence>
<dbReference type="PANTHER" id="PTHR30576">
    <property type="entry name" value="COLANIC BIOSYNTHESIS UDP-GLUCOSE LIPID CARRIER TRANSFERASE"/>
    <property type="match status" value="1"/>
</dbReference>
<dbReference type="KEGG" id="cheb:HH215_20120"/>
<evidence type="ECO:0000256" key="1">
    <source>
        <dbReference type="ARBA" id="ARBA00004141"/>
    </source>
</evidence>
<keyword evidence="5 8" id="KW-1133">Transmembrane helix</keyword>
<evidence type="ECO:0000256" key="2">
    <source>
        <dbReference type="ARBA" id="ARBA00006464"/>
    </source>
</evidence>
<dbReference type="AlphaFoldDB" id="A0A7Z2ZNP4"/>
<keyword evidence="11" id="KW-1185">Reference proteome</keyword>
<sequence length="456" mass="53209">MSNMKEKKTLKSLLLIVDIVLIMLAYIAAFYLRYDEIPQRNWESFVSLMPWIALLALFFLSINELYSINRKTIWDMIRSLFVSMTLLSFLTMSISFLFREFALPRSVILIAYILSLLFLSLWKSTFVFFGHRNEKIRMLLVADEEEAAKLVSQIKTSTLRTKITHIQPNTELSRIFQLIEDHDSIMLSSNTDQEKRTQLLYHAMKANKIIYVVPSLYDLLLSKSAITQLDDSMVMAVKPFGLTIDERFIKRVFDILLSGIGLIFFTPLMLLTFIVIKLDSPRGSVMYKQKRIGQNNKVFTILKFRTMVEDAEVHTGPTLAVQNDPRITRVGRFLRRWRLDEIPQIINVLKGEMSIVGPRPEREFFTRTLNQQYESYQYRNTVKPGITGYAQIMGNYTTNVQDKLVFDLYYIRNYSLWMDIVIILRTLSVVMDRTKSEGHKQKTELTKPNNAMKMDA</sequence>
<dbReference type="InterPro" id="IPR017475">
    <property type="entry name" value="EPS_sugar_tfrase"/>
</dbReference>
<dbReference type="GO" id="GO:0016020">
    <property type="term" value="C:membrane"/>
    <property type="evidence" value="ECO:0007669"/>
    <property type="project" value="UniProtKB-SubCell"/>
</dbReference>
<gene>
    <name evidence="10" type="ORF">HH215_20120</name>
</gene>
<dbReference type="PANTHER" id="PTHR30576:SF0">
    <property type="entry name" value="UNDECAPRENYL-PHOSPHATE N-ACETYLGALACTOSAMINYL 1-PHOSPHATE TRANSFERASE-RELATED"/>
    <property type="match status" value="1"/>
</dbReference>
<dbReference type="Pfam" id="PF02397">
    <property type="entry name" value="Bac_transf"/>
    <property type="match status" value="1"/>
</dbReference>
<feature type="region of interest" description="Disordered" evidence="7">
    <location>
        <begin position="437"/>
        <end position="456"/>
    </location>
</feature>
<dbReference type="NCBIfam" id="TIGR03025">
    <property type="entry name" value="EPS_sugtrans"/>
    <property type="match status" value="1"/>
</dbReference>
<evidence type="ECO:0000256" key="7">
    <source>
        <dbReference type="SAM" id="MobiDB-lite"/>
    </source>
</evidence>
<evidence type="ECO:0000256" key="8">
    <source>
        <dbReference type="SAM" id="Phobius"/>
    </source>
</evidence>
<dbReference type="InterPro" id="IPR003362">
    <property type="entry name" value="Bact_transf"/>
</dbReference>
<dbReference type="GO" id="GO:0016780">
    <property type="term" value="F:phosphotransferase activity, for other substituted phosphate groups"/>
    <property type="evidence" value="ECO:0007669"/>
    <property type="project" value="TreeGrafter"/>
</dbReference>
<protein>
    <submittedName>
        <fullName evidence="10">Sugar transferase</fullName>
    </submittedName>
</protein>
<dbReference type="EMBL" id="CP051680">
    <property type="protein sequence ID" value="QJD85252.1"/>
    <property type="molecule type" value="Genomic_DNA"/>
</dbReference>
<keyword evidence="3 10" id="KW-0808">Transferase</keyword>